<evidence type="ECO:0000259" key="1">
    <source>
        <dbReference type="Pfam" id="PF00248"/>
    </source>
</evidence>
<name>A0A387HC25_9ACTN</name>
<dbReference type="Pfam" id="PF00248">
    <property type="entry name" value="Aldo_ket_red"/>
    <property type="match status" value="1"/>
</dbReference>
<dbReference type="InterPro" id="IPR053135">
    <property type="entry name" value="AKR2_Oxidoreductase"/>
</dbReference>
<dbReference type="EMBL" id="CP032698">
    <property type="protein sequence ID" value="AYG79793.1"/>
    <property type="molecule type" value="Genomic_DNA"/>
</dbReference>
<dbReference type="Proteomes" id="UP000271554">
    <property type="component" value="Chromosome"/>
</dbReference>
<feature type="domain" description="NADP-dependent oxidoreductase" evidence="1">
    <location>
        <begin position="16"/>
        <end position="268"/>
    </location>
</feature>
<dbReference type="EC" id="1.1.1.-" evidence="2"/>
<dbReference type="RefSeq" id="WP_120720833.1">
    <property type="nucleotide sequence ID" value="NZ_CP032698.1"/>
</dbReference>
<dbReference type="CDD" id="cd19095">
    <property type="entry name" value="AKR_PA4992-like"/>
    <property type="match status" value="1"/>
</dbReference>
<organism evidence="2 3">
    <name type="scientific">Streptomyces hundungensis</name>
    <dbReference type="NCBI Taxonomy" id="1077946"/>
    <lineage>
        <taxon>Bacteria</taxon>
        <taxon>Bacillati</taxon>
        <taxon>Actinomycetota</taxon>
        <taxon>Actinomycetes</taxon>
        <taxon>Kitasatosporales</taxon>
        <taxon>Streptomycetaceae</taxon>
        <taxon>Streptomyces</taxon>
    </lineage>
</organism>
<evidence type="ECO:0000313" key="2">
    <source>
        <dbReference type="EMBL" id="AYG79793.1"/>
    </source>
</evidence>
<accession>A0A387HC25</accession>
<dbReference type="InterPro" id="IPR023210">
    <property type="entry name" value="NADP_OxRdtase_dom"/>
</dbReference>
<dbReference type="Gene3D" id="3.20.20.100">
    <property type="entry name" value="NADP-dependent oxidoreductase domain"/>
    <property type="match status" value="1"/>
</dbReference>
<dbReference type="GO" id="GO:0016491">
    <property type="term" value="F:oxidoreductase activity"/>
    <property type="evidence" value="ECO:0007669"/>
    <property type="project" value="UniProtKB-KW"/>
</dbReference>
<evidence type="ECO:0000313" key="3">
    <source>
        <dbReference type="Proteomes" id="UP000271554"/>
    </source>
</evidence>
<dbReference type="AlphaFoldDB" id="A0A387HC25"/>
<dbReference type="KEGG" id="shun:DWB77_01911"/>
<proteinExistence type="predicted"/>
<gene>
    <name evidence="2" type="primary">yhdN_2</name>
    <name evidence="2" type="ORF">DWB77_01911</name>
</gene>
<dbReference type="OrthoDB" id="9783572at2"/>
<protein>
    <submittedName>
        <fullName evidence="2">General stress protein 69</fullName>
        <ecNumber evidence="2">1.1.1.-</ecNumber>
    </submittedName>
</protein>
<keyword evidence="2" id="KW-0560">Oxidoreductase</keyword>
<reference evidence="2 3" key="1">
    <citation type="submission" date="2018-10" db="EMBL/GenBank/DDBJ databases">
        <title>Relationship between Morphology and Antimicrobial Activity in Streptomyces.</title>
        <authorList>
            <person name="Kang H.J."/>
            <person name="Kim S.B."/>
        </authorList>
    </citation>
    <scope>NUCLEOTIDE SEQUENCE [LARGE SCALE GENOMIC DNA]</scope>
    <source>
        <strain evidence="2 3">BH38</strain>
    </source>
</reference>
<keyword evidence="3" id="KW-1185">Reference proteome</keyword>
<sequence>MDLRPLGHIGPQVPCVGLGTWRRFDLPRPQEYLARQIVELALENGVRVFDTAPVYGRAEEVLSRALSAHRDRAYVATKIWAGERHTGRRQFERQLHLFQGRVDLLQLHHLIGWRTHAEWMQQERERGTIGQLGLTYWRDRAFGGGTASELEEAMRTGVFDVIQIPLNPVERDMEERILPLAKELGIGVMVMRPFAEGSLLSSSRRAVPPKETGCATASEALLRWGLSDARVAVTVPATLDLGHLIANTAAGSAPLLDEEQRAAIAALYR</sequence>
<dbReference type="SUPFAM" id="SSF51430">
    <property type="entry name" value="NAD(P)-linked oxidoreductase"/>
    <property type="match status" value="1"/>
</dbReference>
<dbReference type="PANTHER" id="PTHR43312">
    <property type="entry name" value="D-THREO-ALDOSE 1-DEHYDROGENASE"/>
    <property type="match status" value="1"/>
</dbReference>
<dbReference type="InterPro" id="IPR036812">
    <property type="entry name" value="NAD(P)_OxRdtase_dom_sf"/>
</dbReference>
<dbReference type="PANTHER" id="PTHR43312:SF1">
    <property type="entry name" value="NADP-DEPENDENT OXIDOREDUCTASE DOMAIN-CONTAINING PROTEIN"/>
    <property type="match status" value="1"/>
</dbReference>